<proteinExistence type="predicted"/>
<accession>A0A6J5MLN6</accession>
<sequence length="118" mass="13581">MEYAHLIARLERALEHGGGGYSVPDIVDGLEHGRFQIFHNSAALAITEIVQCPQKRYLNIFLAAGELKSVVRLHHKVEKFARKHECNYMQATARKGWEKFEPQFGWNSTHTVYTRDLT</sequence>
<evidence type="ECO:0000313" key="1">
    <source>
        <dbReference type="EMBL" id="CAB4146557.1"/>
    </source>
</evidence>
<gene>
    <name evidence="1" type="ORF">UFOVP500_29</name>
</gene>
<protein>
    <submittedName>
        <fullName evidence="1">Uncharacterized protein</fullName>
    </submittedName>
</protein>
<organism evidence="1">
    <name type="scientific">uncultured Caudovirales phage</name>
    <dbReference type="NCBI Taxonomy" id="2100421"/>
    <lineage>
        <taxon>Viruses</taxon>
        <taxon>Duplodnaviria</taxon>
        <taxon>Heunggongvirae</taxon>
        <taxon>Uroviricota</taxon>
        <taxon>Caudoviricetes</taxon>
        <taxon>Peduoviridae</taxon>
        <taxon>Maltschvirus</taxon>
        <taxon>Maltschvirus maltsch</taxon>
    </lineage>
</organism>
<dbReference type="EMBL" id="LR796466">
    <property type="protein sequence ID" value="CAB4146557.1"/>
    <property type="molecule type" value="Genomic_DNA"/>
</dbReference>
<name>A0A6J5MLN6_9CAUD</name>
<reference evidence="1" key="1">
    <citation type="submission" date="2020-04" db="EMBL/GenBank/DDBJ databases">
        <authorList>
            <person name="Chiriac C."/>
            <person name="Salcher M."/>
            <person name="Ghai R."/>
            <person name="Kavagutti S V."/>
        </authorList>
    </citation>
    <scope>NUCLEOTIDE SEQUENCE</scope>
</reference>